<organism evidence="9 10">
    <name type="scientific">Streptococcus ruminantium</name>
    <dbReference type="NCBI Taxonomy" id="1917441"/>
    <lineage>
        <taxon>Bacteria</taxon>
        <taxon>Bacillati</taxon>
        <taxon>Bacillota</taxon>
        <taxon>Bacilli</taxon>
        <taxon>Lactobacillales</taxon>
        <taxon>Streptococcaceae</taxon>
        <taxon>Streptococcus</taxon>
    </lineage>
</organism>
<dbReference type="AlphaFoldDB" id="A0A2Z5TX21"/>
<feature type="transmembrane region" description="Helical" evidence="8">
    <location>
        <begin position="204"/>
        <end position="222"/>
    </location>
</feature>
<dbReference type="PROSITE" id="PS51257">
    <property type="entry name" value="PROKAR_LIPOPROTEIN"/>
    <property type="match status" value="1"/>
</dbReference>
<dbReference type="InterPro" id="IPR037294">
    <property type="entry name" value="ABC_BtuC-like"/>
</dbReference>
<dbReference type="PANTHER" id="PTHR30472:SF24">
    <property type="entry name" value="FERRIC ENTEROBACTIN TRANSPORT SYSTEM PERMEASE PROTEIN FEPG"/>
    <property type="match status" value="1"/>
</dbReference>
<keyword evidence="5 8" id="KW-0812">Transmembrane</keyword>
<dbReference type="Proteomes" id="UP000269331">
    <property type="component" value="Chromosome"/>
</dbReference>
<keyword evidence="6 8" id="KW-1133">Transmembrane helix</keyword>
<feature type="transmembrane region" description="Helical" evidence="8">
    <location>
        <begin position="250"/>
        <end position="277"/>
    </location>
</feature>
<keyword evidence="7 8" id="KW-0472">Membrane</keyword>
<evidence type="ECO:0000256" key="2">
    <source>
        <dbReference type="ARBA" id="ARBA00007935"/>
    </source>
</evidence>
<feature type="transmembrane region" description="Helical" evidence="8">
    <location>
        <begin position="125"/>
        <end position="149"/>
    </location>
</feature>
<evidence type="ECO:0000313" key="10">
    <source>
        <dbReference type="Proteomes" id="UP000269331"/>
    </source>
</evidence>
<evidence type="ECO:0000256" key="5">
    <source>
        <dbReference type="ARBA" id="ARBA00022692"/>
    </source>
</evidence>
<dbReference type="Pfam" id="PF01032">
    <property type="entry name" value="FecCD"/>
    <property type="match status" value="1"/>
</dbReference>
<name>A0A2Z5TX21_9STRE</name>
<dbReference type="EMBL" id="AP018400">
    <property type="protein sequence ID" value="BBA92962.1"/>
    <property type="molecule type" value="Genomic_DNA"/>
</dbReference>
<dbReference type="KEGG" id="srq:SR187_6790"/>
<keyword evidence="4" id="KW-1003">Cell membrane</keyword>
<dbReference type="GO" id="GO:0033214">
    <property type="term" value="P:siderophore-iron import into cell"/>
    <property type="evidence" value="ECO:0007669"/>
    <property type="project" value="TreeGrafter"/>
</dbReference>
<dbReference type="GO" id="GO:0022857">
    <property type="term" value="F:transmembrane transporter activity"/>
    <property type="evidence" value="ECO:0007669"/>
    <property type="project" value="InterPro"/>
</dbReference>
<evidence type="ECO:0000256" key="3">
    <source>
        <dbReference type="ARBA" id="ARBA00022448"/>
    </source>
</evidence>
<dbReference type="GO" id="GO:0005886">
    <property type="term" value="C:plasma membrane"/>
    <property type="evidence" value="ECO:0007669"/>
    <property type="project" value="UniProtKB-SubCell"/>
</dbReference>
<evidence type="ECO:0000256" key="1">
    <source>
        <dbReference type="ARBA" id="ARBA00004651"/>
    </source>
</evidence>
<comment type="similarity">
    <text evidence="2">Belongs to the binding-protein-dependent transport system permease family. FecCD subfamily.</text>
</comment>
<comment type="subcellular location">
    <subcellularLocation>
        <location evidence="1">Cell membrane</location>
        <topology evidence="1">Multi-pass membrane protein</topology>
    </subcellularLocation>
</comment>
<feature type="transmembrane region" description="Helical" evidence="8">
    <location>
        <begin position="69"/>
        <end position="88"/>
    </location>
</feature>
<evidence type="ECO:0000256" key="8">
    <source>
        <dbReference type="SAM" id="Phobius"/>
    </source>
</evidence>
<sequence length="345" mass="37109">MVNPKGETLMMRKKHLLRAFSLLIALLLVGCLVSLSIGYANSSFSDILDVITGRANSSTLLIISRIRFPRILASIIGGSSLALAGLLLQTLTRNPLADSGILGINTGAGLVVAILVGMSSKISPIFLAFTPLFAMFGGGLTIFLVYWIARKKFYGIQPTSLIITGVGISSMLAGIMVSIISRLDDFKMKYIVQWLSGRVNGGDWATLATYSPLLILVWLLAFSRSRPLNIMNLNDQTAMALGLHLQRERLITLSLATALAALSVILVGNITFVGLIAGHITRYWLGNDHRITIPASMLTGSLILLLADTIGRVLLVGTDIPTGLVVTAIGAPYFLWLLKNMTRSS</sequence>
<accession>A0A2Z5TX21</accession>
<keyword evidence="3" id="KW-0813">Transport</keyword>
<evidence type="ECO:0000256" key="6">
    <source>
        <dbReference type="ARBA" id="ARBA00022989"/>
    </source>
</evidence>
<protein>
    <submittedName>
        <fullName evidence="9">Iron ABC transporter permease</fullName>
    </submittedName>
</protein>
<gene>
    <name evidence="9" type="ORF">SR187_6790</name>
</gene>
<evidence type="ECO:0000256" key="7">
    <source>
        <dbReference type="ARBA" id="ARBA00023136"/>
    </source>
</evidence>
<dbReference type="Gene3D" id="1.10.3470.10">
    <property type="entry name" value="ABC transporter involved in vitamin B12 uptake, BtuC"/>
    <property type="match status" value="1"/>
</dbReference>
<dbReference type="CDD" id="cd06550">
    <property type="entry name" value="TM_ABC_iron-siderophores_like"/>
    <property type="match status" value="1"/>
</dbReference>
<proteinExistence type="inferred from homology"/>
<evidence type="ECO:0000256" key="4">
    <source>
        <dbReference type="ARBA" id="ARBA00022475"/>
    </source>
</evidence>
<dbReference type="InterPro" id="IPR000522">
    <property type="entry name" value="ABC_transptr_permease_BtuC"/>
</dbReference>
<feature type="transmembrane region" description="Helical" evidence="8">
    <location>
        <begin position="161"/>
        <end position="180"/>
    </location>
</feature>
<feature type="transmembrane region" description="Helical" evidence="8">
    <location>
        <begin position="100"/>
        <end position="119"/>
    </location>
</feature>
<feature type="transmembrane region" description="Helical" evidence="8">
    <location>
        <begin position="314"/>
        <end position="336"/>
    </location>
</feature>
<dbReference type="SUPFAM" id="SSF81345">
    <property type="entry name" value="ABC transporter involved in vitamin B12 uptake, BtuC"/>
    <property type="match status" value="1"/>
</dbReference>
<dbReference type="FunFam" id="1.10.3470.10:FF:000001">
    <property type="entry name" value="Vitamin B12 ABC transporter permease BtuC"/>
    <property type="match status" value="1"/>
</dbReference>
<dbReference type="PANTHER" id="PTHR30472">
    <property type="entry name" value="FERRIC ENTEROBACTIN TRANSPORT SYSTEM PERMEASE PROTEIN"/>
    <property type="match status" value="1"/>
</dbReference>
<reference evidence="9 10" key="1">
    <citation type="journal article" date="2018" name="Genome Biol. Evol.">
        <title>Complete Genome Sequence of Streptococcus ruminantium sp. nov. GUT-187T (=DSM 104980T =JCM 31869T), the Type Strain of S. ruminantium, and Comparison with Genome Sequences of Streptococcus suis Strains.</title>
        <authorList>
            <person name="Tohya M."/>
            <person name="Sekizaki T."/>
            <person name="Miyoshi-Akiyama T."/>
        </authorList>
    </citation>
    <scope>NUCLEOTIDE SEQUENCE [LARGE SCALE GENOMIC DNA]</scope>
    <source>
        <strain evidence="9 10">GUT187T</strain>
    </source>
</reference>
<feature type="transmembrane region" description="Helical" evidence="8">
    <location>
        <begin position="289"/>
        <end position="307"/>
    </location>
</feature>
<evidence type="ECO:0000313" key="9">
    <source>
        <dbReference type="EMBL" id="BBA92962.1"/>
    </source>
</evidence>